<sequence>MHSWKLDKKCSFLAANIECDIFGAVRVPAAFHERCGDCLPSQQGRRYLDEDSEHSSESSGGNAGVDDEMAENDLQFTITVSTLLVDKKTHGAFIPVAIYPPNREWNKGDELELR</sequence>
<reference evidence="2" key="1">
    <citation type="journal article" date="2016" name="Nat. Genet.">
        <title>A high-quality carrot genome assembly provides new insights into carotenoid accumulation and asterid genome evolution.</title>
        <authorList>
            <person name="Iorizzo M."/>
            <person name="Ellison S."/>
            <person name="Senalik D."/>
            <person name="Zeng P."/>
            <person name="Satapoomin P."/>
            <person name="Huang J."/>
            <person name="Bowman M."/>
            <person name="Iovene M."/>
            <person name="Sanseverino W."/>
            <person name="Cavagnaro P."/>
            <person name="Yildiz M."/>
            <person name="Macko-Podgorni A."/>
            <person name="Moranska E."/>
            <person name="Grzebelus E."/>
            <person name="Grzebelus D."/>
            <person name="Ashrafi H."/>
            <person name="Zheng Z."/>
            <person name="Cheng S."/>
            <person name="Spooner D."/>
            <person name="Van Deynze A."/>
            <person name="Simon P."/>
        </authorList>
    </citation>
    <scope>NUCLEOTIDE SEQUENCE [LARGE SCALE GENOMIC DNA]</scope>
    <source>
        <tissue evidence="2">Leaf</tissue>
    </source>
</reference>
<dbReference type="EMBL" id="LNRQ01000008">
    <property type="protein sequence ID" value="KZM84369.1"/>
    <property type="molecule type" value="Genomic_DNA"/>
</dbReference>
<evidence type="ECO:0000313" key="2">
    <source>
        <dbReference type="EMBL" id="KZM84369.1"/>
    </source>
</evidence>
<gene>
    <name evidence="2" type="ORF">DCAR_028209</name>
</gene>
<evidence type="ECO:0000256" key="1">
    <source>
        <dbReference type="SAM" id="MobiDB-lite"/>
    </source>
</evidence>
<accession>A0A175YLA2</accession>
<name>A0A175YLA2_DAUCS</name>
<organism evidence="2">
    <name type="scientific">Daucus carota subsp. sativus</name>
    <name type="common">Carrot</name>
    <dbReference type="NCBI Taxonomy" id="79200"/>
    <lineage>
        <taxon>Eukaryota</taxon>
        <taxon>Viridiplantae</taxon>
        <taxon>Streptophyta</taxon>
        <taxon>Embryophyta</taxon>
        <taxon>Tracheophyta</taxon>
        <taxon>Spermatophyta</taxon>
        <taxon>Magnoliopsida</taxon>
        <taxon>eudicotyledons</taxon>
        <taxon>Gunneridae</taxon>
        <taxon>Pentapetalae</taxon>
        <taxon>asterids</taxon>
        <taxon>campanulids</taxon>
        <taxon>Apiales</taxon>
        <taxon>Apiaceae</taxon>
        <taxon>Apioideae</taxon>
        <taxon>Scandiceae</taxon>
        <taxon>Daucinae</taxon>
        <taxon>Daucus</taxon>
        <taxon>Daucus sect. Daucus</taxon>
    </lineage>
</organism>
<dbReference type="AlphaFoldDB" id="A0A175YLA2"/>
<feature type="compositionally biased region" description="Basic and acidic residues" evidence="1">
    <location>
        <begin position="46"/>
        <end position="56"/>
    </location>
</feature>
<proteinExistence type="predicted"/>
<protein>
    <submittedName>
        <fullName evidence="2">Uncharacterized protein</fullName>
    </submittedName>
</protein>
<comment type="caution">
    <text evidence="2">The sequence shown here is derived from an EMBL/GenBank/DDBJ whole genome shotgun (WGS) entry which is preliminary data.</text>
</comment>
<feature type="region of interest" description="Disordered" evidence="1">
    <location>
        <begin position="46"/>
        <end position="68"/>
    </location>
</feature>
<dbReference type="Gramene" id="KZM84369">
    <property type="protein sequence ID" value="KZM84369"/>
    <property type="gene ID" value="DCAR_028209"/>
</dbReference>